<evidence type="ECO:0000313" key="2">
    <source>
        <dbReference type="Proteomes" id="UP000683551"/>
    </source>
</evidence>
<proteinExistence type="predicted"/>
<protein>
    <submittedName>
        <fullName evidence="1">Uncharacterized protein</fullName>
    </submittedName>
</protein>
<dbReference type="RefSeq" id="WP_273145959.1">
    <property type="nucleotide sequence ID" value="NZ_CP070327.1"/>
</dbReference>
<dbReference type="EMBL" id="CP071137">
    <property type="protein sequence ID" value="QWY78663.1"/>
    <property type="molecule type" value="Genomic_DNA"/>
</dbReference>
<gene>
    <name evidence="1" type="ORF">JZL65_06270</name>
</gene>
<organism evidence="1 2">
    <name type="scientific">Ferrovum myxofaciens</name>
    <dbReference type="NCBI Taxonomy" id="416213"/>
    <lineage>
        <taxon>Bacteria</taxon>
        <taxon>Pseudomonadati</taxon>
        <taxon>Pseudomonadota</taxon>
        <taxon>Betaproteobacteria</taxon>
        <taxon>Ferrovales</taxon>
        <taxon>Ferrovaceae</taxon>
        <taxon>Ferrovum</taxon>
    </lineage>
</organism>
<accession>A0A9E6MZY4</accession>
<dbReference type="Proteomes" id="UP000683551">
    <property type="component" value="Chromosome"/>
</dbReference>
<reference evidence="1" key="1">
    <citation type="submission" date="2021-02" db="EMBL/GenBank/DDBJ databases">
        <title>Comparative genomics of Ferrovum myxofaciens strains, predominant extremophile bacteria forming large biofilm stalactites in acid mine ecosystems.</title>
        <authorList>
            <person name="Burkartova K."/>
            <person name="Ridl J."/>
            <person name="Pajer P."/>
            <person name="Falteisek L."/>
        </authorList>
    </citation>
    <scope>NUCLEOTIDE SEQUENCE</scope>
    <source>
        <strain evidence="1">MI1III</strain>
    </source>
</reference>
<name>A0A9E6MZY4_9PROT</name>
<dbReference type="AlphaFoldDB" id="A0A9E6MZY4"/>
<sequence length="385" mass="43831">MPIPNETSARDRWSRLRLLIIGQLLAAPPPRGELKSRLLDLSRQTWRHPIHGGEIRFGVSTLERWLARARQSPDPAAFLATVPRLDAGSVRVISEPLAQAIRTQYADRPKWNIQLHYDNLRLVFGANEFPSYATVLRFFRAQGLWRVRDPRGGPQRTAVPDGTREVRSFEATHVGALFHLDGHQGSLKVLNRQGEWITPIALGVIDDHSRLQEFDAELAQETLAKGCPHCGEKLHRAYYPRKPRGIPDDLWQAFSFRFSFCCSRCRRRSTSESMRFLGRKVYVGLVVVLASCCRGRIHAWFSRVSASTGVSLRTLHRWRSFWRKTFPSTSFWREARGRFMPLPDPAAFPLSLCQSFGGSDTEQTVACLRFLKPITIGPMIMISEG</sequence>
<evidence type="ECO:0000313" key="1">
    <source>
        <dbReference type="EMBL" id="QWY78663.1"/>
    </source>
</evidence>